<gene>
    <name evidence="2" type="ORF">AB1207_03285</name>
</gene>
<dbReference type="Proteomes" id="UP001555826">
    <property type="component" value="Unassembled WGS sequence"/>
</dbReference>
<evidence type="ECO:0008006" key="4">
    <source>
        <dbReference type="Google" id="ProtNLM"/>
    </source>
</evidence>
<name>A0ABV3P2C6_9ACTN</name>
<feature type="transmembrane region" description="Helical" evidence="1">
    <location>
        <begin position="33"/>
        <end position="50"/>
    </location>
</feature>
<organism evidence="2 3">
    <name type="scientific">Kineococcus endophyticus</name>
    <dbReference type="NCBI Taxonomy" id="1181883"/>
    <lineage>
        <taxon>Bacteria</taxon>
        <taxon>Bacillati</taxon>
        <taxon>Actinomycetota</taxon>
        <taxon>Actinomycetes</taxon>
        <taxon>Kineosporiales</taxon>
        <taxon>Kineosporiaceae</taxon>
        <taxon>Kineococcus</taxon>
    </lineage>
</organism>
<sequence>MTTHAPRALSTRLRALAGDDAEGNPHLRTMRSAAVVSLVAGLLLLVSGVTTGDVALMVLAGVVLLWTGVVQVGWWVVCALIWERAQD</sequence>
<accession>A0ABV3P2C6</accession>
<keyword evidence="3" id="KW-1185">Reference proteome</keyword>
<reference evidence="2 3" key="1">
    <citation type="submission" date="2024-07" db="EMBL/GenBank/DDBJ databases">
        <authorList>
            <person name="Thanompreechachai J."/>
            <person name="Duangmal K."/>
        </authorList>
    </citation>
    <scope>NUCLEOTIDE SEQUENCE [LARGE SCALE GENOMIC DNA]</scope>
    <source>
        <strain evidence="2 3">KCTC 19886</strain>
    </source>
</reference>
<keyword evidence="1" id="KW-0812">Transmembrane</keyword>
<evidence type="ECO:0000313" key="3">
    <source>
        <dbReference type="Proteomes" id="UP001555826"/>
    </source>
</evidence>
<comment type="caution">
    <text evidence="2">The sequence shown here is derived from an EMBL/GenBank/DDBJ whole genome shotgun (WGS) entry which is preliminary data.</text>
</comment>
<keyword evidence="1" id="KW-0472">Membrane</keyword>
<dbReference type="RefSeq" id="WP_367636353.1">
    <property type="nucleotide sequence ID" value="NZ_JBFNQN010000002.1"/>
</dbReference>
<feature type="transmembrane region" description="Helical" evidence="1">
    <location>
        <begin position="56"/>
        <end position="82"/>
    </location>
</feature>
<dbReference type="EMBL" id="JBFNQN010000002">
    <property type="protein sequence ID" value="MEW9263760.1"/>
    <property type="molecule type" value="Genomic_DNA"/>
</dbReference>
<evidence type="ECO:0000313" key="2">
    <source>
        <dbReference type="EMBL" id="MEW9263760.1"/>
    </source>
</evidence>
<proteinExistence type="predicted"/>
<keyword evidence="1" id="KW-1133">Transmembrane helix</keyword>
<evidence type="ECO:0000256" key="1">
    <source>
        <dbReference type="SAM" id="Phobius"/>
    </source>
</evidence>
<protein>
    <recommendedName>
        <fullName evidence="4">DUF2892 family protein</fullName>
    </recommendedName>
</protein>